<proteinExistence type="predicted"/>
<dbReference type="Pfam" id="PF23055">
    <property type="entry name" value="DUF7041"/>
    <property type="match status" value="1"/>
</dbReference>
<dbReference type="EMBL" id="VIIS01001654">
    <property type="protein sequence ID" value="KAF0294851.1"/>
    <property type="molecule type" value="Genomic_DNA"/>
</dbReference>
<dbReference type="InterPro" id="IPR035914">
    <property type="entry name" value="Sperma_CUB_dom_sf"/>
</dbReference>
<dbReference type="Proteomes" id="UP000440578">
    <property type="component" value="Unassembled WGS sequence"/>
</dbReference>
<accession>A0A6A4VZC6</accession>
<keyword evidence="1" id="KW-1015">Disulfide bond</keyword>
<dbReference type="OrthoDB" id="6022136at2759"/>
<evidence type="ECO:0000256" key="2">
    <source>
        <dbReference type="PROSITE-ProRule" id="PRU00059"/>
    </source>
</evidence>
<gene>
    <name evidence="4" type="primary">tld</name>
    <name evidence="4" type="ORF">FJT64_007542</name>
</gene>
<dbReference type="AlphaFoldDB" id="A0A6A4VZC6"/>
<feature type="domain" description="CUB" evidence="3">
    <location>
        <begin position="607"/>
        <end position="668"/>
    </location>
</feature>
<dbReference type="Gene3D" id="2.60.120.290">
    <property type="entry name" value="Spermadhesin, CUB domain"/>
    <property type="match status" value="4"/>
</dbReference>
<sequence length="668" mass="74712">MATAPRSHVAPPRFFEEDPVIWLVQLDLFFSQAAVDDELSRFRIAATLLPGHLLCDFTDILRNPPQDRPYTILSDAIRQRFGKSRSRHAPGPAQVTAQPPLLIRCALAAMRALGWALLALLLAVGRSAAQECDRVYVSREDQDEPAPFEAPTLHNPLGHSRQCLLKFIAQPHQRVKISFRLMRLRGTYPDCQHEYLDVFSELRRPDEDLLETPFGGRFCGMIAPRARISLYNSLVLGFYTDQAETDGELFYGTYQFINASKYELGTPIPGSPCSFEINHSNQKRKGLLVSPTYPGVYPKGLNCEYRFVGKPGQRIRLEFRDFDLFMGGHHCPFDFVRIYDGANQSAPLIGTFCRPERNLVKYSTGHQLLMTFVTIQRTPNPEKRGFSGIYEFSESFVNLGLSEPGAGAADVRHVRRPGEALQTGTTIAEYDSDTDKGCDGGYVRIYLRGQYTSSPLVFPRCDGGYVRIYLRGQDTSSPPSSSSGVTAATCASTCAVRTRAHPLVFLRCDGGYVRIYLRGQEVKEAFDKFDRELCGRQVPESVRSNGARLTLVFSSGATQGSGFKANFKFETEYQSDHLYLPTECQSDHLYLPSEYLIPGTAAPDGSCRFTYNSAAGKRGDFNSPRHPANYPSATACEYTFETQRNEQVRLVFDNFKVRAENINGSAYG</sequence>
<evidence type="ECO:0000259" key="3">
    <source>
        <dbReference type="PROSITE" id="PS01180"/>
    </source>
</evidence>
<dbReference type="CDD" id="cd00041">
    <property type="entry name" value="CUB"/>
    <property type="match status" value="2"/>
</dbReference>
<evidence type="ECO:0000313" key="5">
    <source>
        <dbReference type="Proteomes" id="UP000440578"/>
    </source>
</evidence>
<reference evidence="4 5" key="1">
    <citation type="submission" date="2019-07" db="EMBL/GenBank/DDBJ databases">
        <title>Draft genome assembly of a fouling barnacle, Amphibalanus amphitrite (Darwin, 1854): The first reference genome for Thecostraca.</title>
        <authorList>
            <person name="Kim W."/>
        </authorList>
    </citation>
    <scope>NUCLEOTIDE SEQUENCE [LARGE SCALE GENOMIC DNA]</scope>
    <source>
        <strain evidence="4">SNU_AA5</strain>
        <tissue evidence="4">Soma without cirri and trophi</tissue>
    </source>
</reference>
<dbReference type="InterPro" id="IPR000859">
    <property type="entry name" value="CUB_dom"/>
</dbReference>
<feature type="domain" description="CUB" evidence="3">
    <location>
        <begin position="273"/>
        <end position="393"/>
    </location>
</feature>
<dbReference type="PANTHER" id="PTHR47537">
    <property type="entry name" value="CUBILIN"/>
    <property type="match status" value="1"/>
</dbReference>
<dbReference type="SMART" id="SM00042">
    <property type="entry name" value="CUB"/>
    <property type="match status" value="2"/>
</dbReference>
<protein>
    <submittedName>
        <fullName evidence="4">Dorsal-ventral patterning protein tolloid</fullName>
    </submittedName>
</protein>
<evidence type="ECO:0000313" key="4">
    <source>
        <dbReference type="EMBL" id="KAF0294851.1"/>
    </source>
</evidence>
<organism evidence="4 5">
    <name type="scientific">Amphibalanus amphitrite</name>
    <name type="common">Striped barnacle</name>
    <name type="synonym">Balanus amphitrite</name>
    <dbReference type="NCBI Taxonomy" id="1232801"/>
    <lineage>
        <taxon>Eukaryota</taxon>
        <taxon>Metazoa</taxon>
        <taxon>Ecdysozoa</taxon>
        <taxon>Arthropoda</taxon>
        <taxon>Crustacea</taxon>
        <taxon>Multicrustacea</taxon>
        <taxon>Cirripedia</taxon>
        <taxon>Thoracica</taxon>
        <taxon>Thoracicalcarea</taxon>
        <taxon>Balanomorpha</taxon>
        <taxon>Balanoidea</taxon>
        <taxon>Balanidae</taxon>
        <taxon>Amphibalaninae</taxon>
        <taxon>Amphibalanus</taxon>
    </lineage>
</organism>
<dbReference type="SUPFAM" id="SSF49854">
    <property type="entry name" value="Spermadhesin, CUB domain"/>
    <property type="match status" value="4"/>
</dbReference>
<keyword evidence="5" id="KW-1185">Reference proteome</keyword>
<comment type="caution">
    <text evidence="2">Lacks conserved residue(s) required for the propagation of feature annotation.</text>
</comment>
<dbReference type="PROSITE" id="PS01180">
    <property type="entry name" value="CUB"/>
    <property type="match status" value="3"/>
</dbReference>
<dbReference type="GO" id="GO:0005886">
    <property type="term" value="C:plasma membrane"/>
    <property type="evidence" value="ECO:0007669"/>
    <property type="project" value="TreeGrafter"/>
</dbReference>
<dbReference type="InterPro" id="IPR053207">
    <property type="entry name" value="Non-NMDA_GluR_Accessory"/>
</dbReference>
<name>A0A6A4VZC6_AMPAM</name>
<evidence type="ECO:0000256" key="1">
    <source>
        <dbReference type="ARBA" id="ARBA00023157"/>
    </source>
</evidence>
<dbReference type="Pfam" id="PF00431">
    <property type="entry name" value="CUB"/>
    <property type="match status" value="3"/>
</dbReference>
<comment type="caution">
    <text evidence="4">The sequence shown here is derived from an EMBL/GenBank/DDBJ whole genome shotgun (WGS) entry which is preliminary data.</text>
</comment>
<dbReference type="PANTHER" id="PTHR47537:SF6">
    <property type="entry name" value="CUB DOMAIN-CONTAINING PROTEIN"/>
    <property type="match status" value="1"/>
</dbReference>
<dbReference type="InterPro" id="IPR055469">
    <property type="entry name" value="DUF7041"/>
</dbReference>
<feature type="domain" description="CUB" evidence="3">
    <location>
        <begin position="132"/>
        <end position="257"/>
    </location>
</feature>